<accession>A0A5B8FGU7</accession>
<evidence type="ECO:0000313" key="3">
    <source>
        <dbReference type="Proteomes" id="UP000305888"/>
    </source>
</evidence>
<evidence type="ECO:0000259" key="1">
    <source>
        <dbReference type="SMART" id="SM00978"/>
    </source>
</evidence>
<gene>
    <name evidence="2" type="ORF">FDP22_05560</name>
</gene>
<dbReference type="SUPFAM" id="SSF54427">
    <property type="entry name" value="NTF2-like"/>
    <property type="match status" value="1"/>
</dbReference>
<dbReference type="OrthoDB" id="9798618at2"/>
<dbReference type="RefSeq" id="WP_138575696.1">
    <property type="nucleotide sequence ID" value="NZ_CP040818.1"/>
</dbReference>
<dbReference type="PIRSF" id="PIRSF031890">
    <property type="entry name" value="UCP031890_transporter_Tim44"/>
    <property type="match status" value="1"/>
</dbReference>
<name>A0A5B8FGU7_9RHOB</name>
<dbReference type="PANTHER" id="PTHR41542">
    <property type="entry name" value="BLL5807 PROTEIN"/>
    <property type="match status" value="1"/>
</dbReference>
<keyword evidence="3" id="KW-1185">Reference proteome</keyword>
<dbReference type="InterPro" id="IPR016985">
    <property type="entry name" value="UCP031890_Tim44-rel"/>
</dbReference>
<proteinExistence type="predicted"/>
<dbReference type="Proteomes" id="UP000305888">
    <property type="component" value="Chromosome"/>
</dbReference>
<dbReference type="Pfam" id="PF04280">
    <property type="entry name" value="Tim44"/>
    <property type="match status" value="1"/>
</dbReference>
<organism evidence="2 3">
    <name type="scientific">Paroceanicella profunda</name>
    <dbReference type="NCBI Taxonomy" id="2579971"/>
    <lineage>
        <taxon>Bacteria</taxon>
        <taxon>Pseudomonadati</taxon>
        <taxon>Pseudomonadota</taxon>
        <taxon>Alphaproteobacteria</taxon>
        <taxon>Rhodobacterales</taxon>
        <taxon>Paracoccaceae</taxon>
        <taxon>Paroceanicella</taxon>
    </lineage>
</organism>
<dbReference type="SMART" id="SM00978">
    <property type="entry name" value="Tim44"/>
    <property type="match status" value="1"/>
</dbReference>
<dbReference type="InterPro" id="IPR032710">
    <property type="entry name" value="NTF2-like_dom_sf"/>
</dbReference>
<dbReference type="NCBIfam" id="NF033779">
    <property type="entry name" value="Tim44_TimA_adap"/>
    <property type="match status" value="1"/>
</dbReference>
<protein>
    <submittedName>
        <fullName evidence="2">Tim44 domain-containing protein</fullName>
    </submittedName>
</protein>
<dbReference type="KEGG" id="ppru:FDP22_05560"/>
<dbReference type="AlphaFoldDB" id="A0A5B8FGU7"/>
<dbReference type="EMBL" id="CP040818">
    <property type="protein sequence ID" value="QDL91298.1"/>
    <property type="molecule type" value="Genomic_DNA"/>
</dbReference>
<feature type="domain" description="Tim44-like" evidence="1">
    <location>
        <begin position="74"/>
        <end position="222"/>
    </location>
</feature>
<sequence length="222" mass="23354">MNSEIIQVLVLAAIALFLVLRLRSVLGTRSGFEKPDGAPTAGPARPVPGKSATYDVLEGGDADIAAHAEPGSVAADALRAMKAVEPGFNVSEFIGGARQAYEMIVTGFEQGDISGISRLLSPEVLGGFEDAIAQRKAAGLSVEANFVGVRSARLVAAAFDTRTSQAELTLELVGELFVVVRNDAGEVVEGDPNQPRQQTDLFTFERTLGQSDPNWVLVATGE</sequence>
<evidence type="ECO:0000313" key="2">
    <source>
        <dbReference type="EMBL" id="QDL91298.1"/>
    </source>
</evidence>
<dbReference type="PANTHER" id="PTHR41542:SF1">
    <property type="entry name" value="BLL5807 PROTEIN"/>
    <property type="match status" value="1"/>
</dbReference>
<dbReference type="InterPro" id="IPR007379">
    <property type="entry name" value="Tim44-like_dom"/>
</dbReference>
<reference evidence="2 3" key="1">
    <citation type="submission" date="2019-06" db="EMBL/GenBank/DDBJ databases">
        <title>Genome sequence of Rhodobacteraceae bacterium D4M1.</title>
        <authorList>
            <person name="Cao J."/>
        </authorList>
    </citation>
    <scope>NUCLEOTIDE SEQUENCE [LARGE SCALE GENOMIC DNA]</scope>
    <source>
        <strain evidence="2 3">D4M1</strain>
    </source>
</reference>
<dbReference type="Gene3D" id="3.10.450.240">
    <property type="match status" value="1"/>
</dbReference>